<dbReference type="SUPFAM" id="SSF118215">
    <property type="entry name" value="Proton glutamate symport protein"/>
    <property type="match status" value="1"/>
</dbReference>
<dbReference type="GO" id="GO:0005886">
    <property type="term" value="C:plasma membrane"/>
    <property type="evidence" value="ECO:0007669"/>
    <property type="project" value="UniProtKB-SubCell"/>
</dbReference>
<dbReference type="FunFam" id="1.10.3860.10:FF:000001">
    <property type="entry name" value="C4-dicarboxylate transport protein"/>
    <property type="match status" value="1"/>
</dbReference>
<feature type="transmembrane region" description="Helical" evidence="8">
    <location>
        <begin position="30"/>
        <end position="50"/>
    </location>
</feature>
<evidence type="ECO:0000256" key="7">
    <source>
        <dbReference type="ARBA" id="ARBA00023136"/>
    </source>
</evidence>
<dbReference type="PRINTS" id="PR00173">
    <property type="entry name" value="EDTRNSPORT"/>
</dbReference>
<dbReference type="InterPro" id="IPR036458">
    <property type="entry name" value="Na:dicarbo_symporter_sf"/>
</dbReference>
<dbReference type="InterPro" id="IPR001991">
    <property type="entry name" value="Na-dicarboxylate_symporter"/>
</dbReference>
<evidence type="ECO:0000313" key="10">
    <source>
        <dbReference type="Proteomes" id="UP001211044"/>
    </source>
</evidence>
<gene>
    <name evidence="9" type="ORF">PIG85_02840</name>
</gene>
<dbReference type="Gene3D" id="1.10.3860.10">
    <property type="entry name" value="Sodium:dicarboxylate symporter"/>
    <property type="match status" value="1"/>
</dbReference>
<evidence type="ECO:0000256" key="5">
    <source>
        <dbReference type="ARBA" id="ARBA00022847"/>
    </source>
</evidence>
<keyword evidence="5" id="KW-0769">Symport</keyword>
<dbReference type="KEGG" id="wne:PIG85_02840"/>
<dbReference type="PANTHER" id="PTHR42865">
    <property type="entry name" value="PROTON/GLUTAMATE-ASPARTATE SYMPORTER"/>
    <property type="match status" value="1"/>
</dbReference>
<feature type="transmembrane region" description="Helical" evidence="8">
    <location>
        <begin position="95"/>
        <end position="117"/>
    </location>
</feature>
<keyword evidence="7 8" id="KW-0472">Membrane</keyword>
<evidence type="ECO:0000256" key="2">
    <source>
        <dbReference type="ARBA" id="ARBA00022448"/>
    </source>
</evidence>
<evidence type="ECO:0000256" key="3">
    <source>
        <dbReference type="ARBA" id="ARBA00022475"/>
    </source>
</evidence>
<accession>A0AB38XQN4</accession>
<keyword evidence="3" id="KW-1003">Cell membrane</keyword>
<dbReference type="GO" id="GO:0015366">
    <property type="term" value="F:malate:proton symporter activity"/>
    <property type="evidence" value="ECO:0007669"/>
    <property type="project" value="TreeGrafter"/>
</dbReference>
<evidence type="ECO:0000256" key="8">
    <source>
        <dbReference type="SAM" id="Phobius"/>
    </source>
</evidence>
<organism evidence="9 10">
    <name type="scientific">Winkia neuii subsp. anitrata</name>
    <dbReference type="NCBI Taxonomy" id="29318"/>
    <lineage>
        <taxon>Bacteria</taxon>
        <taxon>Bacillati</taxon>
        <taxon>Actinomycetota</taxon>
        <taxon>Actinomycetes</taxon>
        <taxon>Actinomycetales</taxon>
        <taxon>Actinomycetaceae</taxon>
        <taxon>Winkia</taxon>
    </lineage>
</organism>
<dbReference type="GO" id="GO:0070778">
    <property type="term" value="P:L-aspartate transmembrane transport"/>
    <property type="evidence" value="ECO:0007669"/>
    <property type="project" value="TreeGrafter"/>
</dbReference>
<dbReference type="GO" id="GO:0015138">
    <property type="term" value="F:fumarate transmembrane transporter activity"/>
    <property type="evidence" value="ECO:0007669"/>
    <property type="project" value="TreeGrafter"/>
</dbReference>
<feature type="transmembrane region" description="Helical" evidence="8">
    <location>
        <begin position="348"/>
        <end position="374"/>
    </location>
</feature>
<evidence type="ECO:0000256" key="4">
    <source>
        <dbReference type="ARBA" id="ARBA00022692"/>
    </source>
</evidence>
<name>A0AB38XQN4_9ACTO</name>
<sequence length="455" mass="47754">MKSEQKGSSSGQAVTAAAKKKEPSNSKMKWLFVAVIVGVVAGIVVGSIFGERVAGLAFLGSAFVGLIKMMVPAIIFCTIVQGVGSVKAAATVGKIGGIALAYFITMTTFALGIGLAVGNFVKAGSGLNLQNLHYEVQKKADGPGGVVGFIQGLIPESVFSPLTSHNVLQVLIVALLVGFALLGMGKAGEPVLTLVESVQKIVFKIMGWILWLAPIGAFGAMAGVMATTGWKAVLALAKLILTYYATCAIFIFLVLGVMLKIFTGLSIGKLFKYLANEIIIVLATSSSETGLPHLMQKLEHMGVDKATVGLVIPTGYSFNLDGSSMYVTMCAIFISDAMNKPMGLGEQIGLLVFLIIASKGIAGVTGAGLATLAAGLETYRPELVDGVSLIVGIDRLMDEARTLTNYIGNAVATLIVATWTHTIDKQRVAETLDGKHPFVYDVETDESKQQEQITA</sequence>
<dbReference type="GO" id="GO:0015141">
    <property type="term" value="F:succinate transmembrane transporter activity"/>
    <property type="evidence" value="ECO:0007669"/>
    <property type="project" value="TreeGrafter"/>
</dbReference>
<dbReference type="Pfam" id="PF00375">
    <property type="entry name" value="SDF"/>
    <property type="match status" value="1"/>
</dbReference>
<dbReference type="Proteomes" id="UP001211044">
    <property type="component" value="Chromosome"/>
</dbReference>
<keyword evidence="6 8" id="KW-1133">Transmembrane helix</keyword>
<feature type="transmembrane region" description="Helical" evidence="8">
    <location>
        <begin position="56"/>
        <end position="83"/>
    </location>
</feature>
<evidence type="ECO:0000256" key="6">
    <source>
        <dbReference type="ARBA" id="ARBA00022989"/>
    </source>
</evidence>
<evidence type="ECO:0000256" key="1">
    <source>
        <dbReference type="ARBA" id="ARBA00004651"/>
    </source>
</evidence>
<keyword evidence="4 8" id="KW-0812">Transmembrane</keyword>
<proteinExistence type="predicted"/>
<dbReference type="PANTHER" id="PTHR42865:SF1">
    <property type="entry name" value="AEROBIC C4-DICARBOXYLATE TRANSPORT PROTEIN"/>
    <property type="match status" value="1"/>
</dbReference>
<evidence type="ECO:0000313" key="9">
    <source>
        <dbReference type="EMBL" id="WCE46598.1"/>
    </source>
</evidence>
<keyword evidence="2" id="KW-0813">Transport</keyword>
<dbReference type="AlphaFoldDB" id="A0AB38XQN4"/>
<reference evidence="9" key="1">
    <citation type="submission" date="2023-01" db="EMBL/GenBank/DDBJ databases">
        <title>Comparative Genomic Analysis of the Clinically-Derived Winkia Strain NY0527 Provides Evidence into the Taxonomic Reassignment of Winkia neuii and Characterizes Their Virulence Traits.</title>
        <authorList>
            <person name="Cai X."/>
            <person name="Peng Y."/>
            <person name="Li M."/>
            <person name="Qiu Y."/>
            <person name="Wang Y."/>
            <person name="Xu L."/>
            <person name="Hou Q."/>
        </authorList>
    </citation>
    <scope>NUCLEOTIDE SEQUENCE</scope>
    <source>
        <strain evidence="9">NY0527</strain>
    </source>
</reference>
<protein>
    <submittedName>
        <fullName evidence="9">C4-dicarboxylate transporter DctA</fullName>
    </submittedName>
</protein>
<feature type="transmembrane region" description="Helical" evidence="8">
    <location>
        <begin position="167"/>
        <end position="184"/>
    </location>
</feature>
<comment type="subcellular location">
    <subcellularLocation>
        <location evidence="1">Cell membrane</location>
        <topology evidence="1">Multi-pass membrane protein</topology>
    </subcellularLocation>
</comment>
<feature type="transmembrane region" description="Helical" evidence="8">
    <location>
        <begin position="205"/>
        <end position="228"/>
    </location>
</feature>
<feature type="transmembrane region" description="Helical" evidence="8">
    <location>
        <begin position="240"/>
        <end position="262"/>
    </location>
</feature>
<dbReference type="EMBL" id="CP116394">
    <property type="protein sequence ID" value="WCE46598.1"/>
    <property type="molecule type" value="Genomic_DNA"/>
</dbReference>
<dbReference type="RefSeq" id="WP_004805703.1">
    <property type="nucleotide sequence ID" value="NZ_CP116394.1"/>
</dbReference>